<dbReference type="AlphaFoldDB" id="A0A1R1EPV7"/>
<comment type="cofactor">
    <cofactor evidence="2 9">
        <name>[4Fe-4S] cluster</name>
        <dbReference type="ChEBI" id="CHEBI:49883"/>
    </cofactor>
</comment>
<dbReference type="GO" id="GO:0051539">
    <property type="term" value="F:4 iron, 4 sulfur cluster binding"/>
    <property type="evidence" value="ECO:0007669"/>
    <property type="project" value="UniProtKB-UniRule"/>
</dbReference>
<comment type="cofactor">
    <cofactor evidence="1">
        <name>[3Fe-4S] cluster</name>
        <dbReference type="ChEBI" id="CHEBI:21137"/>
    </cofactor>
</comment>
<evidence type="ECO:0000313" key="13">
    <source>
        <dbReference type="Proteomes" id="UP000187172"/>
    </source>
</evidence>
<dbReference type="Proteomes" id="UP000187172">
    <property type="component" value="Unassembled WGS sequence"/>
</dbReference>
<accession>A0A1R1EPV7</accession>
<dbReference type="InterPro" id="IPR000813">
    <property type="entry name" value="7Fe_ferredoxin"/>
</dbReference>
<dbReference type="GO" id="GO:0046872">
    <property type="term" value="F:metal ion binding"/>
    <property type="evidence" value="ECO:0007669"/>
    <property type="project" value="UniProtKB-UniRule"/>
</dbReference>
<dbReference type="Gene3D" id="3.30.70.20">
    <property type="match status" value="1"/>
</dbReference>
<dbReference type="PROSITE" id="PS00198">
    <property type="entry name" value="4FE4S_FER_1"/>
    <property type="match status" value="1"/>
</dbReference>
<dbReference type="InterPro" id="IPR050294">
    <property type="entry name" value="RnfB_subfamily"/>
</dbReference>
<dbReference type="PROSITE" id="PS51379">
    <property type="entry name" value="4FE4S_FER_2"/>
    <property type="match status" value="1"/>
</dbReference>
<keyword evidence="6 9" id="KW-0249">Electron transport</keyword>
<evidence type="ECO:0000259" key="10">
    <source>
        <dbReference type="PROSITE" id="PS51379"/>
    </source>
</evidence>
<evidence type="ECO:0000256" key="9">
    <source>
        <dbReference type="RuleBase" id="RU365098"/>
    </source>
</evidence>
<dbReference type="GO" id="GO:0009055">
    <property type="term" value="F:electron transfer activity"/>
    <property type="evidence" value="ECO:0007669"/>
    <property type="project" value="UniProtKB-UniRule"/>
</dbReference>
<sequence>MSYVITSACIDEKAADCVDVCPVDCIEEGPDQYFIDSDICIECGACEVACPVGAVYYDTDLPEEEKHMIQKAENFYKSK</sequence>
<evidence type="ECO:0000256" key="2">
    <source>
        <dbReference type="ARBA" id="ARBA00001966"/>
    </source>
</evidence>
<reference evidence="11 14" key="2">
    <citation type="submission" date="2020-08" db="EMBL/GenBank/DDBJ databases">
        <title>Genomic Encyclopedia of Type Strains, Phase III (KMG-III): the genomes of soil and plant-associated and newly described type strains.</title>
        <authorList>
            <person name="Whitman W."/>
        </authorList>
    </citation>
    <scope>NUCLEOTIDE SEQUENCE [LARGE SCALE GENOMIC DNA]</scope>
    <source>
        <strain evidence="11 14">CECT 5831</strain>
    </source>
</reference>
<evidence type="ECO:0000256" key="3">
    <source>
        <dbReference type="ARBA" id="ARBA00022448"/>
    </source>
</evidence>
<gene>
    <name evidence="12" type="ORF">BK138_18755</name>
    <name evidence="11" type="ORF">FHS19_002749</name>
</gene>
<keyword evidence="8 9" id="KW-0411">Iron-sulfur</keyword>
<dbReference type="STRING" id="297318.BK138_18755"/>
<dbReference type="Pfam" id="PF00037">
    <property type="entry name" value="Fer4"/>
    <property type="match status" value="1"/>
</dbReference>
<dbReference type="SUPFAM" id="SSF54862">
    <property type="entry name" value="4Fe-4S ferredoxins"/>
    <property type="match status" value="1"/>
</dbReference>
<comment type="function">
    <text evidence="9">Ferredoxins are iron-sulfur proteins that transfer electrons in a wide variety of metabolic reactions.</text>
</comment>
<comment type="caution">
    <text evidence="12">The sequence shown here is derived from an EMBL/GenBank/DDBJ whole genome shotgun (WGS) entry which is preliminary data.</text>
</comment>
<keyword evidence="5 9" id="KW-0479">Metal-binding</keyword>
<organism evidence="12 13">
    <name type="scientific">Paenibacillus rhizosphaerae</name>
    <dbReference type="NCBI Taxonomy" id="297318"/>
    <lineage>
        <taxon>Bacteria</taxon>
        <taxon>Bacillati</taxon>
        <taxon>Bacillota</taxon>
        <taxon>Bacilli</taxon>
        <taxon>Bacillales</taxon>
        <taxon>Paenibacillaceae</taxon>
        <taxon>Paenibacillus</taxon>
    </lineage>
</organism>
<evidence type="ECO:0000256" key="5">
    <source>
        <dbReference type="ARBA" id="ARBA00022723"/>
    </source>
</evidence>
<evidence type="ECO:0000313" key="12">
    <source>
        <dbReference type="EMBL" id="OMF53850.1"/>
    </source>
</evidence>
<evidence type="ECO:0000256" key="7">
    <source>
        <dbReference type="ARBA" id="ARBA00023004"/>
    </source>
</evidence>
<feature type="domain" description="4Fe-4S ferredoxin-type" evidence="10">
    <location>
        <begin position="31"/>
        <end position="60"/>
    </location>
</feature>
<dbReference type="InterPro" id="IPR017896">
    <property type="entry name" value="4Fe4S_Fe-S-bd"/>
</dbReference>
<evidence type="ECO:0000313" key="14">
    <source>
        <dbReference type="Proteomes" id="UP000517523"/>
    </source>
</evidence>
<dbReference type="PRINTS" id="PR00354">
    <property type="entry name" value="7FE8SFRDOXIN"/>
</dbReference>
<evidence type="ECO:0000313" key="11">
    <source>
        <dbReference type="EMBL" id="MBB3128095.1"/>
    </source>
</evidence>
<dbReference type="Pfam" id="PF12800">
    <property type="entry name" value="Fer4_4"/>
    <property type="match status" value="1"/>
</dbReference>
<evidence type="ECO:0000256" key="6">
    <source>
        <dbReference type="ARBA" id="ARBA00022982"/>
    </source>
</evidence>
<dbReference type="Proteomes" id="UP000517523">
    <property type="component" value="Unassembled WGS sequence"/>
</dbReference>
<evidence type="ECO:0000256" key="8">
    <source>
        <dbReference type="ARBA" id="ARBA00023014"/>
    </source>
</evidence>
<keyword evidence="4 9" id="KW-0004">4Fe-4S</keyword>
<keyword evidence="7 9" id="KW-0408">Iron</keyword>
<dbReference type="PANTHER" id="PTHR42859">
    <property type="entry name" value="OXIDOREDUCTASE"/>
    <property type="match status" value="1"/>
</dbReference>
<reference evidence="12 13" key="1">
    <citation type="submission" date="2016-11" db="EMBL/GenBank/DDBJ databases">
        <title>Paenibacillus species isolates.</title>
        <authorList>
            <person name="Beno S.M."/>
        </authorList>
    </citation>
    <scope>NUCLEOTIDE SEQUENCE [LARGE SCALE GENOMIC DNA]</scope>
    <source>
        <strain evidence="12 13">FSL R5-0378</strain>
    </source>
</reference>
<dbReference type="PANTHER" id="PTHR42859:SF2">
    <property type="entry name" value="FERREDOXIN"/>
    <property type="match status" value="1"/>
</dbReference>
<keyword evidence="3 9" id="KW-0813">Transport</keyword>
<dbReference type="InterPro" id="IPR017900">
    <property type="entry name" value="4Fe4S_Fe_S_CS"/>
</dbReference>
<evidence type="ECO:0000256" key="1">
    <source>
        <dbReference type="ARBA" id="ARBA00001927"/>
    </source>
</evidence>
<proteinExistence type="predicted"/>
<dbReference type="RefSeq" id="WP_076171713.1">
    <property type="nucleotide sequence ID" value="NZ_JACHXJ010000002.1"/>
</dbReference>
<dbReference type="EMBL" id="JACHXJ010000002">
    <property type="protein sequence ID" value="MBB3128095.1"/>
    <property type="molecule type" value="Genomic_DNA"/>
</dbReference>
<dbReference type="EMBL" id="MRTP01000004">
    <property type="protein sequence ID" value="OMF53850.1"/>
    <property type="molecule type" value="Genomic_DNA"/>
</dbReference>
<keyword evidence="13" id="KW-1185">Reference proteome</keyword>
<evidence type="ECO:0000256" key="4">
    <source>
        <dbReference type="ARBA" id="ARBA00022485"/>
    </source>
</evidence>
<name>A0A1R1EPV7_9BACL</name>
<protein>
    <recommendedName>
        <fullName evidence="9">Ferredoxin</fullName>
    </recommendedName>
</protein>